<dbReference type="AlphaFoldDB" id="A0A4P2QQG6"/>
<feature type="transmembrane region" description="Helical" evidence="2">
    <location>
        <begin position="365"/>
        <end position="383"/>
    </location>
</feature>
<keyword evidence="2" id="KW-1133">Transmembrane helix</keyword>
<accession>A0A4P2QQG6</accession>
<dbReference type="Proteomes" id="UP000295497">
    <property type="component" value="Chromosome"/>
</dbReference>
<protein>
    <submittedName>
        <fullName evidence="3">Uncharacterized protein</fullName>
    </submittedName>
</protein>
<evidence type="ECO:0000256" key="2">
    <source>
        <dbReference type="SAM" id="Phobius"/>
    </source>
</evidence>
<evidence type="ECO:0000313" key="3">
    <source>
        <dbReference type="EMBL" id="AUX32439.1"/>
    </source>
</evidence>
<feature type="compositionally biased region" description="Gly residues" evidence="1">
    <location>
        <begin position="221"/>
        <end position="230"/>
    </location>
</feature>
<evidence type="ECO:0000313" key="4">
    <source>
        <dbReference type="Proteomes" id="UP000295497"/>
    </source>
</evidence>
<keyword evidence="2" id="KW-0812">Transmembrane</keyword>
<feature type="transmembrane region" description="Helical" evidence="2">
    <location>
        <begin position="334"/>
        <end position="353"/>
    </location>
</feature>
<feature type="compositionally biased region" description="Low complexity" evidence="1">
    <location>
        <begin position="204"/>
        <end position="220"/>
    </location>
</feature>
<proteinExistence type="predicted"/>
<feature type="region of interest" description="Disordered" evidence="1">
    <location>
        <begin position="201"/>
        <end position="249"/>
    </location>
</feature>
<dbReference type="EMBL" id="CP012672">
    <property type="protein sequence ID" value="AUX32439.1"/>
    <property type="molecule type" value="Genomic_DNA"/>
</dbReference>
<keyword evidence="2" id="KW-0472">Membrane</keyword>
<evidence type="ECO:0000256" key="1">
    <source>
        <dbReference type="SAM" id="MobiDB-lite"/>
    </source>
</evidence>
<feature type="transmembrane region" description="Helical" evidence="2">
    <location>
        <begin position="257"/>
        <end position="277"/>
    </location>
</feature>
<reference evidence="3 4" key="1">
    <citation type="submission" date="2015-09" db="EMBL/GenBank/DDBJ databases">
        <title>Sorangium comparison.</title>
        <authorList>
            <person name="Zaburannyi N."/>
            <person name="Bunk B."/>
            <person name="Overmann J."/>
            <person name="Mueller R."/>
        </authorList>
    </citation>
    <scope>NUCLEOTIDE SEQUENCE [LARGE SCALE GENOMIC DNA]</scope>
    <source>
        <strain evidence="3 4">So ce836</strain>
    </source>
</reference>
<gene>
    <name evidence="3" type="ORF">SOCE836_045790</name>
</gene>
<dbReference type="RefSeq" id="WP_129576029.1">
    <property type="nucleotide sequence ID" value="NZ_CP012672.1"/>
</dbReference>
<organism evidence="3 4">
    <name type="scientific">Sorangium cellulosum</name>
    <name type="common">Polyangium cellulosum</name>
    <dbReference type="NCBI Taxonomy" id="56"/>
    <lineage>
        <taxon>Bacteria</taxon>
        <taxon>Pseudomonadati</taxon>
        <taxon>Myxococcota</taxon>
        <taxon>Polyangia</taxon>
        <taxon>Polyangiales</taxon>
        <taxon>Polyangiaceae</taxon>
        <taxon>Sorangium</taxon>
    </lineage>
</organism>
<sequence>MTPDHSPHAVLDELAGHPHGDDLARVVHTAAFAAADERRTTLEGGLAELVDRAGLSVADAETRFGNVIRALERGTSEGAGSATRVLLATLLARGVALSPPEGPDAEGRVAEALVWLATYTSVDALTALDAALGERAAGLWRAVAALVRRADQGALPQLGRAGAIIAAAALRGSASPDARAEAGSLVDEVRDPIVRSLLRDAVSPGRRPSRAPGASAAGGDAAQGGAGASGDEGWAEGDGRAPGRLAGELSPPPRGPVALVLLAATGILLAMHVVRLAGRFLLRYRRPAAVEISPRGVTVRSRTELFGRTLREQETYIPVESLLRATREVRYPRLGLYAGLVALGLGTYLGVSLLVDGARAGSPELLGMGALVFAFGAALDFGLSHVETAARGRCRVVLVPRKGPGVALAGIERAAADAALSRLPRA</sequence>
<name>A0A4P2QQG6_SORCE</name>